<dbReference type="Proteomes" id="UP000253664">
    <property type="component" value="Unassembled WGS sequence"/>
</dbReference>
<comment type="caution">
    <text evidence="2">The sequence shown here is derived from an EMBL/GenBank/DDBJ whole genome shotgun (WGS) entry which is preliminary data.</text>
</comment>
<organism evidence="2 3">
    <name type="scientific">Ophiocordyceps polyrhachis-furcata BCC 54312</name>
    <dbReference type="NCBI Taxonomy" id="1330021"/>
    <lineage>
        <taxon>Eukaryota</taxon>
        <taxon>Fungi</taxon>
        <taxon>Dikarya</taxon>
        <taxon>Ascomycota</taxon>
        <taxon>Pezizomycotina</taxon>
        <taxon>Sordariomycetes</taxon>
        <taxon>Hypocreomycetidae</taxon>
        <taxon>Hypocreales</taxon>
        <taxon>Ophiocordycipitaceae</taxon>
        <taxon>Ophiocordyceps</taxon>
    </lineage>
</organism>
<keyword evidence="1" id="KW-0812">Transmembrane</keyword>
<keyword evidence="1" id="KW-0472">Membrane</keyword>
<evidence type="ECO:0000313" key="3">
    <source>
        <dbReference type="Proteomes" id="UP000253664"/>
    </source>
</evidence>
<accession>A0A367LNU8</accession>
<evidence type="ECO:0000256" key="1">
    <source>
        <dbReference type="SAM" id="Phobius"/>
    </source>
</evidence>
<name>A0A367LNU8_9HYPO</name>
<keyword evidence="1" id="KW-1133">Transmembrane helix</keyword>
<sequence length="94" mass="9995">MYLGLARLYCVAGAAGLLVNRSVGAAETPDVDACRKALISRKRYKVWLVLGGVLLVELVGSPPLAGRMGLSDMRHLSIRARDGNPEGIGYLLGD</sequence>
<gene>
    <name evidence="2" type="ORF">L249_3063</name>
</gene>
<keyword evidence="3" id="KW-1185">Reference proteome</keyword>
<reference evidence="2 3" key="1">
    <citation type="journal article" date="2015" name="BMC Genomics">
        <title>Insights from the genome of Ophiocordyceps polyrhachis-furcata to pathogenicity and host specificity in insect fungi.</title>
        <authorList>
            <person name="Wichadakul D."/>
            <person name="Kobmoo N."/>
            <person name="Ingsriswang S."/>
            <person name="Tangphatsornruang S."/>
            <person name="Chantasingh D."/>
            <person name="Luangsa-ard J.J."/>
            <person name="Eurwilaichitr L."/>
        </authorList>
    </citation>
    <scope>NUCLEOTIDE SEQUENCE [LARGE SCALE GENOMIC DNA]</scope>
    <source>
        <strain evidence="2 3">BCC 54312</strain>
    </source>
</reference>
<protein>
    <submittedName>
        <fullName evidence="2">Uncharacterized protein</fullName>
    </submittedName>
</protein>
<dbReference type="EMBL" id="LKCN02000001">
    <property type="protein sequence ID" value="RCI16079.1"/>
    <property type="molecule type" value="Genomic_DNA"/>
</dbReference>
<feature type="transmembrane region" description="Helical" evidence="1">
    <location>
        <begin position="44"/>
        <end position="65"/>
    </location>
</feature>
<proteinExistence type="predicted"/>
<evidence type="ECO:0000313" key="2">
    <source>
        <dbReference type="EMBL" id="RCI16079.1"/>
    </source>
</evidence>
<dbReference type="AlphaFoldDB" id="A0A367LNU8"/>